<organism evidence="3 4">
    <name type="scientific">Candidatus Scalindua japonica</name>
    <dbReference type="NCBI Taxonomy" id="1284222"/>
    <lineage>
        <taxon>Bacteria</taxon>
        <taxon>Pseudomonadati</taxon>
        <taxon>Planctomycetota</taxon>
        <taxon>Candidatus Brocadiia</taxon>
        <taxon>Candidatus Brocadiales</taxon>
        <taxon>Candidatus Scalinduaceae</taxon>
        <taxon>Candidatus Scalindua</taxon>
    </lineage>
</organism>
<reference evidence="4" key="1">
    <citation type="journal article" date="2017" name="Environ. Microbiol. Rep.">
        <title>Genetic Diversity of Marine Anaerobic Ammonium-Oxidizing Bacteria as Revealed by Genomic and Proteomic Analyses of 'Candidatus Scalindua japonica'.</title>
        <authorList>
            <person name="Oshiki M."/>
            <person name="Mizuto K."/>
            <person name="Kimura Z."/>
            <person name="Kindaichi T."/>
            <person name="Satoh H."/>
            <person name="Okabe S."/>
        </authorList>
    </citation>
    <scope>NUCLEOTIDE SEQUENCE [LARGE SCALE GENOMIC DNA]</scope>
    <source>
        <strain evidence="4">husup-a2</strain>
    </source>
</reference>
<name>A0A286TZ88_9BACT</name>
<gene>
    <name evidence="3" type="ORF">SCALIN_C18_0016</name>
</gene>
<sequence length="139" mass="16125">MERLKENVPPASGSGVNHLAYVPDNLEECKEKIKKLQERLQWTRQVCFLYEICERQARVRNVQLEKKNKELTEENNTLREDIKRAYNQIQEILGVKNTKDCKGKDKNNEDEEKKPSGKRRGAPIGHAGRTRPVPTTVKK</sequence>
<dbReference type="Proteomes" id="UP000218542">
    <property type="component" value="Unassembled WGS sequence"/>
</dbReference>
<feature type="region of interest" description="Disordered" evidence="2">
    <location>
        <begin position="97"/>
        <end position="139"/>
    </location>
</feature>
<evidence type="ECO:0000313" key="4">
    <source>
        <dbReference type="Proteomes" id="UP000218542"/>
    </source>
</evidence>
<feature type="coiled-coil region" evidence="1">
    <location>
        <begin position="26"/>
        <end position="88"/>
    </location>
</feature>
<dbReference type="EMBL" id="BAOS01000018">
    <property type="protein sequence ID" value="GAX61197.1"/>
    <property type="molecule type" value="Genomic_DNA"/>
</dbReference>
<feature type="compositionally biased region" description="Basic and acidic residues" evidence="2">
    <location>
        <begin position="97"/>
        <end position="115"/>
    </location>
</feature>
<evidence type="ECO:0000256" key="1">
    <source>
        <dbReference type="SAM" id="Coils"/>
    </source>
</evidence>
<evidence type="ECO:0000313" key="3">
    <source>
        <dbReference type="EMBL" id="GAX61197.1"/>
    </source>
</evidence>
<accession>A0A286TZ88</accession>
<keyword evidence="1" id="KW-0175">Coiled coil</keyword>
<dbReference type="RefSeq" id="WP_096894589.1">
    <property type="nucleotide sequence ID" value="NZ_BAOS01000018.1"/>
</dbReference>
<evidence type="ECO:0000256" key="2">
    <source>
        <dbReference type="SAM" id="MobiDB-lite"/>
    </source>
</evidence>
<comment type="caution">
    <text evidence="3">The sequence shown here is derived from an EMBL/GenBank/DDBJ whole genome shotgun (WGS) entry which is preliminary data.</text>
</comment>
<proteinExistence type="predicted"/>
<dbReference type="AlphaFoldDB" id="A0A286TZ88"/>
<keyword evidence="4" id="KW-1185">Reference proteome</keyword>
<protein>
    <submittedName>
        <fullName evidence="3">Uncharacterized protein</fullName>
    </submittedName>
</protein>